<dbReference type="AlphaFoldDB" id="A0A4Q0I416"/>
<keyword evidence="3" id="KW-1185">Reference proteome</keyword>
<evidence type="ECO:0000256" key="1">
    <source>
        <dbReference type="SAM" id="Phobius"/>
    </source>
</evidence>
<organism evidence="2 3">
    <name type="scientific">Acetivibrio mesophilus</name>
    <dbReference type="NCBI Taxonomy" id="2487273"/>
    <lineage>
        <taxon>Bacteria</taxon>
        <taxon>Bacillati</taxon>
        <taxon>Bacillota</taxon>
        <taxon>Clostridia</taxon>
        <taxon>Eubacteriales</taxon>
        <taxon>Oscillospiraceae</taxon>
        <taxon>Acetivibrio</taxon>
    </lineage>
</organism>
<keyword evidence="1" id="KW-1133">Transmembrane helix</keyword>
<sequence length="191" mass="21240">MLGQLFYILFTSLLYTLINYIITVICFFPYMQFTSDWGKVIRTLAMNPSSASQKGIHLTVIINNGIVTTFSAIEATLISLGLFFLVTLFIGIVIFSLNLIIGKMSGIITAGILVFISYFSIFVGRITRGLKVYYFSPLSWSSLQYIDWYNSGDSPSLQYAVIFLLGTSIILSIISAISFSKKDINIAEGVE</sequence>
<protein>
    <submittedName>
        <fullName evidence="2">Uncharacterized protein</fullName>
    </submittedName>
</protein>
<keyword evidence="1" id="KW-0472">Membrane</keyword>
<reference evidence="3" key="1">
    <citation type="submission" date="2018-11" db="EMBL/GenBank/DDBJ databases">
        <title>Genome sequencing of a novel mesophilic and cellulolytic organism within the genus Hungateiclostridium.</title>
        <authorList>
            <person name="Rettenmaier R."/>
            <person name="Liebl W."/>
            <person name="Zverlov V."/>
        </authorList>
    </citation>
    <scope>NUCLEOTIDE SEQUENCE [LARGE SCALE GENOMIC DNA]</scope>
    <source>
        <strain evidence="3">N2K1</strain>
    </source>
</reference>
<feature type="transmembrane region" description="Helical" evidence="1">
    <location>
        <begin position="6"/>
        <end position="33"/>
    </location>
</feature>
<comment type="caution">
    <text evidence="2">The sequence shown here is derived from an EMBL/GenBank/DDBJ whole genome shotgun (WGS) entry which is preliminary data.</text>
</comment>
<proteinExistence type="predicted"/>
<name>A0A4Q0I416_9FIRM</name>
<feature type="transmembrane region" description="Helical" evidence="1">
    <location>
        <begin position="79"/>
        <end position="100"/>
    </location>
</feature>
<dbReference type="Proteomes" id="UP000289166">
    <property type="component" value="Unassembled WGS sequence"/>
</dbReference>
<evidence type="ECO:0000313" key="3">
    <source>
        <dbReference type="Proteomes" id="UP000289166"/>
    </source>
</evidence>
<gene>
    <name evidence="2" type="ORF">EFD62_09200</name>
</gene>
<feature type="transmembrane region" description="Helical" evidence="1">
    <location>
        <begin position="107"/>
        <end position="127"/>
    </location>
</feature>
<evidence type="ECO:0000313" key="2">
    <source>
        <dbReference type="EMBL" id="RXE58971.1"/>
    </source>
</evidence>
<keyword evidence="1" id="KW-0812">Transmembrane</keyword>
<dbReference type="EMBL" id="RLII01000010">
    <property type="protein sequence ID" value="RXE58971.1"/>
    <property type="molecule type" value="Genomic_DNA"/>
</dbReference>
<feature type="transmembrane region" description="Helical" evidence="1">
    <location>
        <begin position="157"/>
        <end position="179"/>
    </location>
</feature>
<accession>A0A4Q0I416</accession>